<feature type="binding site" evidence="11">
    <location>
        <position position="259"/>
    </location>
    <ligand>
        <name>ATP</name>
        <dbReference type="ChEBI" id="CHEBI:30616"/>
    </ligand>
</feature>
<evidence type="ECO:0000256" key="5">
    <source>
        <dbReference type="ARBA" id="ARBA00022741"/>
    </source>
</evidence>
<evidence type="ECO:0000259" key="13">
    <source>
        <dbReference type="PROSITE" id="PS51278"/>
    </source>
</evidence>
<reference evidence="14" key="1">
    <citation type="submission" date="2018-10" db="EMBL/GenBank/DDBJ databases">
        <title>Hidden diversity of soil giant viruses.</title>
        <authorList>
            <person name="Schulz F."/>
            <person name="Alteio L."/>
            <person name="Goudeau D."/>
            <person name="Ryan E.M."/>
            <person name="Malmstrom R.R."/>
            <person name="Blanchard J."/>
            <person name="Woyke T."/>
        </authorList>
    </citation>
    <scope>NUCLEOTIDE SEQUENCE</scope>
    <source>
        <strain evidence="14">HAV1</strain>
    </source>
</reference>
<comment type="pathway">
    <text evidence="1">Amino-acid biosynthesis; L-asparagine biosynthesis; L-asparagine from L-aspartate (L-Gln route): step 1/1.</text>
</comment>
<comment type="catalytic activity">
    <reaction evidence="9">
        <text>L-aspartate + L-glutamine + ATP + H2O = L-asparagine + L-glutamate + AMP + diphosphate + H(+)</text>
        <dbReference type="Rhea" id="RHEA:12228"/>
        <dbReference type="ChEBI" id="CHEBI:15377"/>
        <dbReference type="ChEBI" id="CHEBI:15378"/>
        <dbReference type="ChEBI" id="CHEBI:29985"/>
        <dbReference type="ChEBI" id="CHEBI:29991"/>
        <dbReference type="ChEBI" id="CHEBI:30616"/>
        <dbReference type="ChEBI" id="CHEBI:33019"/>
        <dbReference type="ChEBI" id="CHEBI:58048"/>
        <dbReference type="ChEBI" id="CHEBI:58359"/>
        <dbReference type="ChEBI" id="CHEBI:456215"/>
        <dbReference type="EC" id="6.3.5.4"/>
    </reaction>
</comment>
<evidence type="ECO:0000256" key="10">
    <source>
        <dbReference type="PIRSR" id="PIRSR001589-1"/>
    </source>
</evidence>
<dbReference type="EMBL" id="MK072253">
    <property type="protein sequence ID" value="AYV80947.1"/>
    <property type="molecule type" value="Genomic_DNA"/>
</dbReference>
<dbReference type="InterPro" id="IPR017932">
    <property type="entry name" value="GATase_2_dom"/>
</dbReference>
<keyword evidence="6 11" id="KW-0067">ATP-binding</keyword>
<dbReference type="EC" id="6.3.5.4" evidence="2"/>
<protein>
    <recommendedName>
        <fullName evidence="2">asparagine synthase (glutamine-hydrolyzing)</fullName>
        <ecNumber evidence="2">6.3.5.4</ecNumber>
    </recommendedName>
    <alternativeName>
        <fullName evidence="8">Glutamine-dependent asparagine synthetase</fullName>
    </alternativeName>
</protein>
<evidence type="ECO:0000256" key="12">
    <source>
        <dbReference type="PIRSR" id="PIRSR001589-3"/>
    </source>
</evidence>
<feature type="binding site" evidence="11">
    <location>
        <position position="289"/>
    </location>
    <ligand>
        <name>ATP</name>
        <dbReference type="ChEBI" id="CHEBI:30616"/>
    </ligand>
</feature>
<evidence type="ECO:0000256" key="9">
    <source>
        <dbReference type="ARBA" id="ARBA00048741"/>
    </source>
</evidence>
<dbReference type="PROSITE" id="PS51278">
    <property type="entry name" value="GATASE_TYPE_2"/>
    <property type="match status" value="1"/>
</dbReference>
<evidence type="ECO:0000256" key="2">
    <source>
        <dbReference type="ARBA" id="ARBA00012737"/>
    </source>
</evidence>
<dbReference type="InterPro" id="IPR014729">
    <property type="entry name" value="Rossmann-like_a/b/a_fold"/>
</dbReference>
<keyword evidence="10" id="KW-0315">Glutamine amidotransferase</keyword>
<dbReference type="GO" id="GO:0004066">
    <property type="term" value="F:asparagine synthase (glutamine-hydrolyzing) activity"/>
    <property type="evidence" value="ECO:0007669"/>
    <property type="project" value="UniProtKB-EC"/>
</dbReference>
<keyword evidence="4 10" id="KW-0028">Amino-acid biosynthesis</keyword>
<feature type="active site" description="For GATase activity" evidence="10">
    <location>
        <position position="2"/>
    </location>
</feature>
<dbReference type="Gene3D" id="3.40.50.620">
    <property type="entry name" value="HUPs"/>
    <property type="match status" value="1"/>
</dbReference>
<dbReference type="Pfam" id="PF00733">
    <property type="entry name" value="Asn_synthase"/>
    <property type="match status" value="2"/>
</dbReference>
<organism evidence="14">
    <name type="scientific">Harvfovirus sp</name>
    <dbReference type="NCBI Taxonomy" id="2487768"/>
    <lineage>
        <taxon>Viruses</taxon>
        <taxon>Varidnaviria</taxon>
        <taxon>Bamfordvirae</taxon>
        <taxon>Nucleocytoviricota</taxon>
        <taxon>Megaviricetes</taxon>
        <taxon>Imitervirales</taxon>
        <taxon>Mimiviridae</taxon>
        <taxon>Klosneuvirinae</taxon>
    </lineage>
</organism>
<sequence length="570" mass="65512">MCGISGILIREDLTPEQKDELLLEYHKSSRKIKHRGPDRTIDVQLAHPINATITFHRLAIMDPSTKGDMPFRYEEGRRTVYVTANAEIYKFKDIALAEDFKLASGSDCEIIIHLYKKYGVAGLHAMCNRLNSEHAFSILDVDMVTGDYKLILSNDRYGKRPLFTKVDSKGFYYSSEMQGLPDVKSLIGKVERFPARHFGVIEKKDGRLGEMKYWEYYKVKPDPEEKICNDVEVAKKTIRELFIDAVVCRLESDRPIGCLLSGGLDSSLVSAVAARYLRKFGRRLRTFSIGIKGTDSIDRPYAEKVAKFIDSEHTFVEFTEQQFLEALVDVIITTGTFDITTIRASTGQYLISKWISENTDVKVLFCGDFSDETNSAYLYSFFAPTPYDLHLDAIRLINDIHFFDGLRADRATSRWGIELRLPFGDHRLVDYTLRVAPELRTPHYKGIEKWLLRAAFEHDNILPHDVLFRIKSAFSDSIASKKRSWVSIIKEMVETKYTEEDLKIAQTKYVHLPPISKESLYYREVFCAYYGENISVSQTIPYFWMPKWCDAKDPSARVLSVCKEGVHKID</sequence>
<evidence type="ECO:0000256" key="4">
    <source>
        <dbReference type="ARBA" id="ARBA00022605"/>
    </source>
</evidence>
<dbReference type="GO" id="GO:0005524">
    <property type="term" value="F:ATP binding"/>
    <property type="evidence" value="ECO:0007669"/>
    <property type="project" value="UniProtKB-KW"/>
</dbReference>
<dbReference type="PANTHER" id="PTHR11772">
    <property type="entry name" value="ASPARAGINE SYNTHETASE"/>
    <property type="match status" value="1"/>
</dbReference>
<accession>A0A3G5A159</accession>
<keyword evidence="7 10" id="KW-0061">Asparagine biosynthesis</keyword>
<evidence type="ECO:0000256" key="11">
    <source>
        <dbReference type="PIRSR" id="PIRSR001589-2"/>
    </source>
</evidence>
<evidence type="ECO:0000256" key="8">
    <source>
        <dbReference type="ARBA" id="ARBA00030234"/>
    </source>
</evidence>
<evidence type="ECO:0000256" key="3">
    <source>
        <dbReference type="ARBA" id="ARBA00022598"/>
    </source>
</evidence>
<evidence type="ECO:0000256" key="7">
    <source>
        <dbReference type="ARBA" id="ARBA00022888"/>
    </source>
</evidence>
<dbReference type="InterPro" id="IPR001962">
    <property type="entry name" value="Asn_synthase"/>
</dbReference>
<dbReference type="CDD" id="cd01991">
    <property type="entry name" value="Asn_synthase_B_C"/>
    <property type="match status" value="1"/>
</dbReference>
<feature type="domain" description="Glutamine amidotransferase type-2" evidence="13">
    <location>
        <begin position="2"/>
        <end position="204"/>
    </location>
</feature>
<dbReference type="SUPFAM" id="SSF56235">
    <property type="entry name" value="N-terminal nucleophile aminohydrolases (Ntn hydrolases)"/>
    <property type="match status" value="1"/>
</dbReference>
<dbReference type="GO" id="GO:0006529">
    <property type="term" value="P:asparagine biosynthetic process"/>
    <property type="evidence" value="ECO:0007669"/>
    <property type="project" value="UniProtKB-KW"/>
</dbReference>
<feature type="site" description="Important for beta-aspartyl-AMP intermediate formation" evidence="12">
    <location>
        <position position="368"/>
    </location>
</feature>
<evidence type="ECO:0000313" key="14">
    <source>
        <dbReference type="EMBL" id="AYV80947.1"/>
    </source>
</evidence>
<dbReference type="InterPro" id="IPR050795">
    <property type="entry name" value="Asn_Synthetase"/>
</dbReference>
<dbReference type="Gene3D" id="3.60.20.10">
    <property type="entry name" value="Glutamine Phosphoribosylpyrophosphate, subunit 1, domain 1"/>
    <property type="match status" value="1"/>
</dbReference>
<gene>
    <name evidence="14" type="ORF">Harvfovirus11_9</name>
</gene>
<dbReference type="Pfam" id="PF13537">
    <property type="entry name" value="GATase_7"/>
    <property type="match status" value="1"/>
</dbReference>
<dbReference type="InterPro" id="IPR029055">
    <property type="entry name" value="Ntn_hydrolases_N"/>
</dbReference>
<dbReference type="PIRSF" id="PIRSF001589">
    <property type="entry name" value="Asn_synthetase_glu-h"/>
    <property type="match status" value="1"/>
</dbReference>
<feature type="binding site" evidence="11">
    <location>
        <position position="107"/>
    </location>
    <ligand>
        <name>L-glutamine</name>
        <dbReference type="ChEBI" id="CHEBI:58359"/>
    </ligand>
</feature>
<proteinExistence type="predicted"/>
<keyword evidence="5 11" id="KW-0547">Nucleotide-binding</keyword>
<name>A0A3G5A159_9VIRU</name>
<keyword evidence="3" id="KW-0436">Ligase</keyword>
<dbReference type="SUPFAM" id="SSF52402">
    <property type="entry name" value="Adenine nucleotide alpha hydrolases-like"/>
    <property type="match status" value="1"/>
</dbReference>
<evidence type="ECO:0000256" key="6">
    <source>
        <dbReference type="ARBA" id="ARBA00022840"/>
    </source>
</evidence>
<dbReference type="InterPro" id="IPR006426">
    <property type="entry name" value="Asn_synth_AEB"/>
</dbReference>
<dbReference type="PANTHER" id="PTHR11772:SF23">
    <property type="entry name" value="ASPARAGINE SYNTHETASE [GLUTAMINE-HYDROLYZING]"/>
    <property type="match status" value="1"/>
</dbReference>
<evidence type="ECO:0000256" key="1">
    <source>
        <dbReference type="ARBA" id="ARBA00005187"/>
    </source>
</evidence>